<sequence>MTDDAYLFLATDPAAPLGVPLPVVGDLECLETSAVRAWLDAQGASAGSREVRVLPPEETGFIPEGAERLPVPLTEEELERVRRAGAPDAVARIEAELLDYRDRAEGRDELLRKALAAGVPRHRVVELTGLDPATVAEYGLSSS</sequence>
<proteinExistence type="predicted"/>
<name>A0ABV2W0N3_9ACTN</name>
<dbReference type="Pfam" id="PF19466">
    <property type="entry name" value="DUF6003"/>
    <property type="match status" value="1"/>
</dbReference>
<dbReference type="Proteomes" id="UP001550378">
    <property type="component" value="Unassembled WGS sequence"/>
</dbReference>
<accession>A0ABV2W0N3</accession>
<comment type="caution">
    <text evidence="1">The sequence shown here is derived from an EMBL/GenBank/DDBJ whole genome shotgun (WGS) entry which is preliminary data.</text>
</comment>
<dbReference type="EMBL" id="JBEXZR010000004">
    <property type="protein sequence ID" value="MEU0707105.1"/>
    <property type="molecule type" value="Genomic_DNA"/>
</dbReference>
<evidence type="ECO:0000313" key="1">
    <source>
        <dbReference type="EMBL" id="MEU0707105.1"/>
    </source>
</evidence>
<organism evidence="1 2">
    <name type="scientific">Streptomyces lavendulocolor</name>
    <dbReference type="NCBI Taxonomy" id="67316"/>
    <lineage>
        <taxon>Bacteria</taxon>
        <taxon>Bacillati</taxon>
        <taxon>Actinomycetota</taxon>
        <taxon>Actinomycetes</taxon>
        <taxon>Kitasatosporales</taxon>
        <taxon>Streptomycetaceae</taxon>
        <taxon>Streptomyces</taxon>
    </lineage>
</organism>
<reference evidence="1 2" key="1">
    <citation type="submission" date="2024-06" db="EMBL/GenBank/DDBJ databases">
        <title>The Natural Products Discovery Center: Release of the First 8490 Sequenced Strains for Exploring Actinobacteria Biosynthetic Diversity.</title>
        <authorList>
            <person name="Kalkreuter E."/>
            <person name="Kautsar S.A."/>
            <person name="Yang D."/>
            <person name="Bader C.D."/>
            <person name="Teijaro C.N."/>
            <person name="Fluegel L."/>
            <person name="Davis C.M."/>
            <person name="Simpson J.R."/>
            <person name="Lauterbach L."/>
            <person name="Steele A.D."/>
            <person name="Gui C."/>
            <person name="Meng S."/>
            <person name="Li G."/>
            <person name="Viehrig K."/>
            <person name="Ye F."/>
            <person name="Su P."/>
            <person name="Kiefer A.F."/>
            <person name="Nichols A."/>
            <person name="Cepeda A.J."/>
            <person name="Yan W."/>
            <person name="Fan B."/>
            <person name="Jiang Y."/>
            <person name="Adhikari A."/>
            <person name="Zheng C.-J."/>
            <person name="Schuster L."/>
            <person name="Cowan T.M."/>
            <person name="Smanski M.J."/>
            <person name="Chevrette M.G."/>
            <person name="De Carvalho L.P.S."/>
            <person name="Shen B."/>
        </authorList>
    </citation>
    <scope>NUCLEOTIDE SEQUENCE [LARGE SCALE GENOMIC DNA]</scope>
    <source>
        <strain evidence="1 2">NPDC006337</strain>
    </source>
</reference>
<gene>
    <name evidence="1" type="ORF">ABZ508_06955</name>
</gene>
<evidence type="ECO:0000313" key="2">
    <source>
        <dbReference type="Proteomes" id="UP001550378"/>
    </source>
</evidence>
<dbReference type="RefSeq" id="WP_359655271.1">
    <property type="nucleotide sequence ID" value="NZ_JBEXZO010000007.1"/>
</dbReference>
<dbReference type="InterPro" id="IPR046045">
    <property type="entry name" value="DUF6003"/>
</dbReference>
<protein>
    <submittedName>
        <fullName evidence="1">DUF6003 family protein</fullName>
    </submittedName>
</protein>
<keyword evidence="2" id="KW-1185">Reference proteome</keyword>